<evidence type="ECO:0000313" key="5">
    <source>
        <dbReference type="EnsemblPlants" id="Pp3c3_37880V3.3"/>
    </source>
</evidence>
<dbReference type="InterPro" id="IPR004146">
    <property type="entry name" value="DC1"/>
</dbReference>
<evidence type="ECO:0000256" key="1">
    <source>
        <dbReference type="ARBA" id="ARBA00022723"/>
    </source>
</evidence>
<organism evidence="5 6">
    <name type="scientific">Physcomitrium patens</name>
    <name type="common">Spreading-leaved earth moss</name>
    <name type="synonym">Physcomitrella patens</name>
    <dbReference type="NCBI Taxonomy" id="3218"/>
    <lineage>
        <taxon>Eukaryota</taxon>
        <taxon>Viridiplantae</taxon>
        <taxon>Streptophyta</taxon>
        <taxon>Embryophyta</taxon>
        <taxon>Bryophyta</taxon>
        <taxon>Bryophytina</taxon>
        <taxon>Bryopsida</taxon>
        <taxon>Funariidae</taxon>
        <taxon>Funariales</taxon>
        <taxon>Funariaceae</taxon>
        <taxon>Physcomitrium</taxon>
    </lineage>
</organism>
<reference evidence="5 6" key="1">
    <citation type="journal article" date="2008" name="Science">
        <title>The Physcomitrella genome reveals evolutionary insights into the conquest of land by plants.</title>
        <authorList>
            <person name="Rensing S."/>
            <person name="Lang D."/>
            <person name="Zimmer A."/>
            <person name="Terry A."/>
            <person name="Salamov A."/>
            <person name="Shapiro H."/>
            <person name="Nishiyama T."/>
            <person name="Perroud P.-F."/>
            <person name="Lindquist E."/>
            <person name="Kamisugi Y."/>
            <person name="Tanahashi T."/>
            <person name="Sakakibara K."/>
            <person name="Fujita T."/>
            <person name="Oishi K."/>
            <person name="Shin-I T."/>
            <person name="Kuroki Y."/>
            <person name="Toyoda A."/>
            <person name="Suzuki Y."/>
            <person name="Hashimoto A."/>
            <person name="Yamaguchi K."/>
            <person name="Sugano A."/>
            <person name="Kohara Y."/>
            <person name="Fujiyama A."/>
            <person name="Anterola A."/>
            <person name="Aoki S."/>
            <person name="Ashton N."/>
            <person name="Barbazuk W.B."/>
            <person name="Barker E."/>
            <person name="Bennetzen J."/>
            <person name="Bezanilla M."/>
            <person name="Blankenship R."/>
            <person name="Cho S.H."/>
            <person name="Dutcher S."/>
            <person name="Estelle M."/>
            <person name="Fawcett J.A."/>
            <person name="Gundlach H."/>
            <person name="Hanada K."/>
            <person name="Heyl A."/>
            <person name="Hicks K.A."/>
            <person name="Hugh J."/>
            <person name="Lohr M."/>
            <person name="Mayer K."/>
            <person name="Melkozernov A."/>
            <person name="Murata T."/>
            <person name="Nelson D."/>
            <person name="Pils B."/>
            <person name="Prigge M."/>
            <person name="Reiss B."/>
            <person name="Renner T."/>
            <person name="Rombauts S."/>
            <person name="Rushton P."/>
            <person name="Sanderfoot A."/>
            <person name="Schween G."/>
            <person name="Shiu S.-H."/>
            <person name="Stueber K."/>
            <person name="Theodoulou F.L."/>
            <person name="Tu H."/>
            <person name="Van de Peer Y."/>
            <person name="Verrier P.J."/>
            <person name="Waters E."/>
            <person name="Wood A."/>
            <person name="Yang L."/>
            <person name="Cove D."/>
            <person name="Cuming A."/>
            <person name="Hasebe M."/>
            <person name="Lucas S."/>
            <person name="Mishler D.B."/>
            <person name="Reski R."/>
            <person name="Grigoriev I."/>
            <person name="Quatrano R.S."/>
            <person name="Boore J.L."/>
        </authorList>
    </citation>
    <scope>NUCLEOTIDE SEQUENCE [LARGE SCALE GENOMIC DNA]</scope>
    <source>
        <strain evidence="5 6">cv. Gransden 2004</strain>
    </source>
</reference>
<accession>A0A7I4DME0</accession>
<dbReference type="Proteomes" id="UP000006727">
    <property type="component" value="Chromosome 3"/>
</dbReference>
<evidence type="ECO:0000256" key="2">
    <source>
        <dbReference type="ARBA" id="ARBA00022737"/>
    </source>
</evidence>
<evidence type="ECO:0000313" key="6">
    <source>
        <dbReference type="Proteomes" id="UP000006727"/>
    </source>
</evidence>
<dbReference type="EnsemblPlants" id="Pp3c3_37880V3.3">
    <property type="protein sequence ID" value="Pp3c3_37880V3.3"/>
    <property type="gene ID" value="Pp3c3_37880"/>
</dbReference>
<gene>
    <name evidence="5" type="primary">LOC112280711</name>
</gene>
<dbReference type="PANTHER" id="PTHR47841">
    <property type="entry name" value="DIACYLGLYCEROL KINASE THETA-LIKE-RELATED"/>
    <property type="match status" value="1"/>
</dbReference>
<dbReference type="SMART" id="SM00109">
    <property type="entry name" value="C1"/>
    <property type="match status" value="4"/>
</dbReference>
<evidence type="ECO:0000256" key="3">
    <source>
        <dbReference type="ARBA" id="ARBA00022833"/>
    </source>
</evidence>
<dbReference type="PANTHER" id="PTHR47841:SF7">
    <property type="entry name" value="CYSTEINE_HISTIDINE-RICH C1 DOMAIN PROTEIN"/>
    <property type="match status" value="1"/>
</dbReference>
<evidence type="ECO:0000259" key="4">
    <source>
        <dbReference type="PROSITE" id="PS50081"/>
    </source>
</evidence>
<keyword evidence="6" id="KW-1185">Reference proteome</keyword>
<dbReference type="InterPro" id="IPR046349">
    <property type="entry name" value="C1-like_sf"/>
</dbReference>
<dbReference type="SUPFAM" id="SSF57889">
    <property type="entry name" value="Cysteine-rich domain"/>
    <property type="match status" value="3"/>
</dbReference>
<proteinExistence type="predicted"/>
<dbReference type="AlphaFoldDB" id="A0A7I4DME0"/>
<feature type="domain" description="Phorbol-ester/DAG-type" evidence="4">
    <location>
        <begin position="186"/>
        <end position="237"/>
    </location>
</feature>
<keyword evidence="1" id="KW-0479">Metal-binding</keyword>
<dbReference type="InterPro" id="IPR002219">
    <property type="entry name" value="PKC_DAG/PE"/>
</dbReference>
<dbReference type="GO" id="GO:0046872">
    <property type="term" value="F:metal ion binding"/>
    <property type="evidence" value="ECO:0007669"/>
    <property type="project" value="UniProtKB-KW"/>
</dbReference>
<dbReference type="EMBL" id="ABEU02000003">
    <property type="status" value="NOT_ANNOTATED_CDS"/>
    <property type="molecule type" value="Genomic_DNA"/>
</dbReference>
<reference evidence="5" key="3">
    <citation type="submission" date="2020-12" db="UniProtKB">
        <authorList>
            <consortium name="EnsemblPlants"/>
        </authorList>
    </citation>
    <scope>IDENTIFICATION</scope>
</reference>
<keyword evidence="2" id="KW-0677">Repeat</keyword>
<dbReference type="Gene3D" id="3.30.60.20">
    <property type="match status" value="3"/>
</dbReference>
<protein>
    <recommendedName>
        <fullName evidence="4">Phorbol-ester/DAG-type domain-containing protein</fullName>
    </recommendedName>
</protein>
<feature type="domain" description="Phorbol-ester/DAG-type" evidence="4">
    <location>
        <begin position="70"/>
        <end position="123"/>
    </location>
</feature>
<dbReference type="PROSITE" id="PS50081">
    <property type="entry name" value="ZF_DAG_PE_2"/>
    <property type="match status" value="2"/>
</dbReference>
<reference evidence="5 6" key="2">
    <citation type="journal article" date="2018" name="Plant J.">
        <title>The Physcomitrella patens chromosome-scale assembly reveals moss genome structure and evolution.</title>
        <authorList>
            <person name="Lang D."/>
            <person name="Ullrich K.K."/>
            <person name="Murat F."/>
            <person name="Fuchs J."/>
            <person name="Jenkins J."/>
            <person name="Haas F.B."/>
            <person name="Piednoel M."/>
            <person name="Gundlach H."/>
            <person name="Van Bel M."/>
            <person name="Meyberg R."/>
            <person name="Vives C."/>
            <person name="Morata J."/>
            <person name="Symeonidi A."/>
            <person name="Hiss M."/>
            <person name="Muchero W."/>
            <person name="Kamisugi Y."/>
            <person name="Saleh O."/>
            <person name="Blanc G."/>
            <person name="Decker E.L."/>
            <person name="van Gessel N."/>
            <person name="Grimwood J."/>
            <person name="Hayes R.D."/>
            <person name="Graham S.W."/>
            <person name="Gunter L.E."/>
            <person name="McDaniel S.F."/>
            <person name="Hoernstein S.N.W."/>
            <person name="Larsson A."/>
            <person name="Li F.W."/>
            <person name="Perroud P.F."/>
            <person name="Phillips J."/>
            <person name="Ranjan P."/>
            <person name="Rokshar D.S."/>
            <person name="Rothfels C.J."/>
            <person name="Schneider L."/>
            <person name="Shu S."/>
            <person name="Stevenson D.W."/>
            <person name="Thummler F."/>
            <person name="Tillich M."/>
            <person name="Villarreal Aguilar J.C."/>
            <person name="Widiez T."/>
            <person name="Wong G.K."/>
            <person name="Wymore A."/>
            <person name="Zhang Y."/>
            <person name="Zimmer A.D."/>
            <person name="Quatrano R.S."/>
            <person name="Mayer K.F.X."/>
            <person name="Goodstein D."/>
            <person name="Casacuberta J.M."/>
            <person name="Vandepoele K."/>
            <person name="Reski R."/>
            <person name="Cuming A.C."/>
            <person name="Tuskan G.A."/>
            <person name="Maumus F."/>
            <person name="Salse J."/>
            <person name="Schmutz J."/>
            <person name="Rensing S.A."/>
        </authorList>
    </citation>
    <scope>NUCLEOTIDE SEQUENCE [LARGE SCALE GENOMIC DNA]</scope>
    <source>
        <strain evidence="5 6">cv. Gransden 2004</strain>
    </source>
</reference>
<dbReference type="Pfam" id="PF03107">
    <property type="entry name" value="C1_2"/>
    <property type="match status" value="3"/>
</dbReference>
<dbReference type="Gramene" id="Pp3c3_37880V3.3">
    <property type="protein sequence ID" value="Pp3c3_37880V3.3"/>
    <property type="gene ID" value="Pp3c3_37880"/>
</dbReference>
<dbReference type="InParanoid" id="A0A7I4DME0"/>
<sequence>MAMDAKLTCTLHPKTPLVLHSSPPYASRDFVCDLCFKFGEGPTYHCKACKYDLHPACCTLQPTLRSCTHPHPLTLMPANYHASSKKKCDGCRNSLADCEWSYRCEACDFDVHARCAKLRAKIFTYLHPIPLKLLIKSPYPPGRLQCDLCGERMPTQGWVYHCTNCKFDLHPSCAMLPPDPLCPVHPHRLSSCGYRTYHGKSYVCDMCLEFGGGLGFRCDKCNFNIHPKCLKSLFAPDSSLGAEGEAAPLHGCNTAPKFKLTAYGVHIILEENQKNLRADASEGGFKNTTYPGEHMIAKRAESSPP</sequence>
<keyword evidence="3" id="KW-0862">Zinc</keyword>
<name>A0A7I4DME0_PHYPA</name>